<dbReference type="OMA" id="LAMYYHA"/>
<reference evidence="1" key="2">
    <citation type="submission" date="2025-08" db="UniProtKB">
        <authorList>
            <consortium name="Ensembl"/>
        </authorList>
    </citation>
    <scope>IDENTIFICATION</scope>
</reference>
<accession>H3BXN6</accession>
<keyword evidence="2" id="KW-1185">Reference proteome</keyword>
<proteinExistence type="predicted"/>
<organism evidence="1 2">
    <name type="scientific">Tetraodon nigroviridis</name>
    <name type="common">Spotted green pufferfish</name>
    <name type="synonym">Chelonodon nigroviridis</name>
    <dbReference type="NCBI Taxonomy" id="99883"/>
    <lineage>
        <taxon>Eukaryota</taxon>
        <taxon>Metazoa</taxon>
        <taxon>Chordata</taxon>
        <taxon>Craniata</taxon>
        <taxon>Vertebrata</taxon>
        <taxon>Euteleostomi</taxon>
        <taxon>Actinopterygii</taxon>
        <taxon>Neopterygii</taxon>
        <taxon>Teleostei</taxon>
        <taxon>Neoteleostei</taxon>
        <taxon>Acanthomorphata</taxon>
        <taxon>Eupercaria</taxon>
        <taxon>Tetraodontiformes</taxon>
        <taxon>Tetradontoidea</taxon>
        <taxon>Tetraodontidae</taxon>
        <taxon>Tetraodon</taxon>
    </lineage>
</organism>
<evidence type="ECO:0000313" key="2">
    <source>
        <dbReference type="Proteomes" id="UP000007303"/>
    </source>
</evidence>
<reference evidence="2" key="1">
    <citation type="journal article" date="2004" name="Nature">
        <title>Genome duplication in the teleost fish Tetraodon nigroviridis reveals the early vertebrate proto-karyotype.</title>
        <authorList>
            <person name="Jaillon O."/>
            <person name="Aury J.-M."/>
            <person name="Brunet F."/>
            <person name="Petit J.-L."/>
            <person name="Stange-Thomann N."/>
            <person name="Mauceli E."/>
            <person name="Bouneau L."/>
            <person name="Fischer C."/>
            <person name="Ozouf-Costaz C."/>
            <person name="Bernot A."/>
            <person name="Nicaud S."/>
            <person name="Jaffe D."/>
            <person name="Fisher S."/>
            <person name="Lutfalla G."/>
            <person name="Dossat C."/>
            <person name="Segurens B."/>
            <person name="Dasilva C."/>
            <person name="Salanoubat M."/>
            <person name="Levy M."/>
            <person name="Boudet N."/>
            <person name="Castellano S."/>
            <person name="Anthouard V."/>
            <person name="Jubin C."/>
            <person name="Castelli V."/>
            <person name="Katinka M."/>
            <person name="Vacherie B."/>
            <person name="Biemont C."/>
            <person name="Skalli Z."/>
            <person name="Cattolico L."/>
            <person name="Poulain J."/>
            <person name="De Berardinis V."/>
            <person name="Cruaud C."/>
            <person name="Duprat S."/>
            <person name="Brottier P."/>
            <person name="Coutanceau J.-P."/>
            <person name="Gouzy J."/>
            <person name="Parra G."/>
            <person name="Lardier G."/>
            <person name="Chapple C."/>
            <person name="McKernan K.J."/>
            <person name="McEwan P."/>
            <person name="Bosak S."/>
            <person name="Kellis M."/>
            <person name="Volff J.-N."/>
            <person name="Guigo R."/>
            <person name="Zody M.C."/>
            <person name="Mesirov J."/>
            <person name="Lindblad-Toh K."/>
            <person name="Birren B."/>
            <person name="Nusbaum C."/>
            <person name="Kahn D."/>
            <person name="Robinson-Rechavi M."/>
            <person name="Laudet V."/>
            <person name="Schachter V."/>
            <person name="Quetier F."/>
            <person name="Saurin W."/>
            <person name="Scarpelli C."/>
            <person name="Wincker P."/>
            <person name="Lander E.S."/>
            <person name="Weissenbach J."/>
            <person name="Roest Crollius H."/>
        </authorList>
    </citation>
    <scope>NUCLEOTIDE SEQUENCE [LARGE SCALE GENOMIC DNA]</scope>
</reference>
<reference evidence="1" key="3">
    <citation type="submission" date="2025-09" db="UniProtKB">
        <authorList>
            <consortium name="Ensembl"/>
        </authorList>
    </citation>
    <scope>IDENTIFICATION</scope>
</reference>
<dbReference type="InterPro" id="IPR019516">
    <property type="entry name" value="Glomulin/ALF4"/>
</dbReference>
<dbReference type="GO" id="GO:0005737">
    <property type="term" value="C:cytoplasm"/>
    <property type="evidence" value="ECO:0007669"/>
    <property type="project" value="TreeGrafter"/>
</dbReference>
<dbReference type="GO" id="GO:0055105">
    <property type="term" value="F:ubiquitin-protein transferase inhibitor activity"/>
    <property type="evidence" value="ECO:0007669"/>
    <property type="project" value="TreeGrafter"/>
</dbReference>
<protein>
    <submittedName>
        <fullName evidence="1">Glomulin, FKBP associated protein b</fullName>
    </submittedName>
</protein>
<evidence type="ECO:0000313" key="1">
    <source>
        <dbReference type="Ensembl" id="ENSTNIP00000000749.1"/>
    </source>
</evidence>
<dbReference type="AlphaFoldDB" id="H3BXN6"/>
<dbReference type="Proteomes" id="UP000007303">
    <property type="component" value="Unassembled WGS sequence"/>
</dbReference>
<dbReference type="PANTHER" id="PTHR15430">
    <property type="entry name" value="GLOMULIN"/>
    <property type="match status" value="1"/>
</dbReference>
<name>H3BXN6_TETNG</name>
<dbReference type="GeneTree" id="ENSGT00390000018446"/>
<dbReference type="Pfam" id="PF08568">
    <property type="entry name" value="Kinetochor_Ybp2"/>
    <property type="match status" value="2"/>
</dbReference>
<dbReference type="Ensembl" id="ENSTNIT00000003428.1">
    <property type="protein sequence ID" value="ENSTNIP00000000749.1"/>
    <property type="gene ID" value="ENSTNIG00000001477.1"/>
</dbReference>
<dbReference type="InParanoid" id="H3BXN6"/>
<dbReference type="InterPro" id="IPR013877">
    <property type="entry name" value="YAP-bd/ALF4/Glomulin"/>
</dbReference>
<dbReference type="PANTHER" id="PTHR15430:SF1">
    <property type="entry name" value="GLOMULIN"/>
    <property type="match status" value="1"/>
</dbReference>
<dbReference type="HOGENOM" id="CLU_029654_3_0_1"/>
<sequence length="588" mass="66589">MNEDRVNAIIQRWQRTPDEDLKPEDYQQFRTLGSACLAEGASAQLVQFLEDKKNQGFAGSMGWTLLEPLLKEVVKKEESSHHCQAALTQLTRICCPNELVHNFLEIIKDTGPSVISETILTVIPHLQTALLRLQDRQAASVGSVLSALHTQLARLPVPYSWQQEEADEYGLGRCCSALAAFTQPFTEEAVRMKQSGHPEHEEMKMELRNFCMRSLRDPLLDAELNPKRKSSLWHFAAEIMLTLRAVDEPLPELLLFHSLRKRSGSDSAQSRESTACLAFLLFVRLITIDSFPAVFSPVFVLQCNMEHVGLLLSSKKESHVLKGMELYKKSLENIPDHSVPVGLLELKSLHNVSQNLRRILLDCPLQHLRESGLQVLQLSINKFDAEAKHKFFRCMLITSNHAGLEGYIIKNIRKQVEFSMQPGNASAWFLGEGLVPLLELVLCLPKGSDTDLLNSMDKVMESLNLLRYLVLRENLLRNAAGVWGEVCRLKEKYLTILRVCISLSRAYYCTEVMSLKEEQKQKAKEAKDAARATRLVKSIKVKQEKVSHVPPEVQHQVLQSALVTFDLMESLIARIEEIAVERLRTPQV</sequence>
<dbReference type="STRING" id="99883.ENSTNIP00000000749"/>